<dbReference type="PANTHER" id="PTHR15678:SF6">
    <property type="entry name" value="BRIDGE-LIKE LIPID TRANSFER PROTEIN FAMILY MEMBER 2"/>
    <property type="match status" value="1"/>
</dbReference>
<feature type="compositionally biased region" description="Basic and acidic residues" evidence="1">
    <location>
        <begin position="2419"/>
        <end position="2429"/>
    </location>
</feature>
<dbReference type="InterPro" id="IPR019449">
    <property type="entry name" value="FMP27_WPPW_RBG"/>
</dbReference>
<dbReference type="PANTHER" id="PTHR15678">
    <property type="entry name" value="ANTIGEN MLAA-22-RELATED"/>
    <property type="match status" value="1"/>
</dbReference>
<name>A0ABR3ABH9_9AGAR</name>
<feature type="domain" description="FMP27/BLTP2/Hobbit GFWDK motif-containing RBG unit" evidence="2">
    <location>
        <begin position="1190"/>
        <end position="1342"/>
    </location>
</feature>
<keyword evidence="6" id="KW-1185">Reference proteome</keyword>
<feature type="domain" description="FMP27 SW motif-containing RBG unit" evidence="3">
    <location>
        <begin position="1069"/>
        <end position="1172"/>
    </location>
</feature>
<gene>
    <name evidence="5" type="primary">FMP27</name>
    <name evidence="5" type="ORF">AAF712_001890</name>
</gene>
<proteinExistence type="predicted"/>
<dbReference type="SMART" id="SM01215">
    <property type="entry name" value="Fmp27_SW"/>
    <property type="match status" value="1"/>
</dbReference>
<organism evidence="5 6">
    <name type="scientific">Marasmius tenuissimus</name>
    <dbReference type="NCBI Taxonomy" id="585030"/>
    <lineage>
        <taxon>Eukaryota</taxon>
        <taxon>Fungi</taxon>
        <taxon>Dikarya</taxon>
        <taxon>Basidiomycota</taxon>
        <taxon>Agaricomycotina</taxon>
        <taxon>Agaricomycetes</taxon>
        <taxon>Agaricomycetidae</taxon>
        <taxon>Agaricales</taxon>
        <taxon>Marasmiineae</taxon>
        <taxon>Marasmiaceae</taxon>
        <taxon>Marasmius</taxon>
    </lineage>
</organism>
<sequence>MDSGSYIETRAALSHTRRVFWNILSGIFLFADPYVRPVGRAIAAHWLRRSLAFIPSILSAVAFDVHGFKVYHHGEPNIEFSIEKIELNTSIEVKPAAEPVGHQQKRTASRSVRRSYSVAAWKSRLTGGFRRTWDRVVDEQEAKTNLSLKLVDIVGSLPSLSSLDTRKFLRLPGSIDVNTAVTLDLRRRIFMAHSLTTDVNISNCFVELTPLLEALKELNHSSNIPTEVSDSETYFAQPKTPSYLHIPSSPATPLSAQTPASVYSPLTPRSPFLGTLSASLLPRRHHYQPCMKLQDTQRKSTLSFLNRLQIRLSSVSFAIHKSSSSSEPYNVVVSNVALSTGLSDPRKDRLHSRWFGRNNPSEPFDSDIYSLSIAVEALNVTRRSLHDRVGVLSLNGFDWRVLTTQWPSPFLVTSPFMGGDPNSPTLVSRLKIGTLDVTEHVDLLMRNISSPKVSPSGDTHTPRGTTYPIPRFVFEVNCGSISGTLLFETSGRSTQALEVKTAGFDLNSSSHFTSISGRLIPSGDSFDEVKLKLSISSSMSLKSTFVHARRTHVPDNPRISTLIEDPSIVSVEVVEVSCDNSLLATIRDDTQNTPCVDLSTLDSQITCHTETVCVELWHPLTSELLCNLLEIAPAESSSRPPPQKPSPLGFNGTLDLACQRIVVFITAPDINPNDDNGLSRGFALCTTGLSLQCRGLGAVGPEVFCERNRGYWENRRRLNLPDDPTVGALARARTRGHPPYPLFLRLAIPRVTVRSAVATRYSIDDPLIAERDDPAMEHVNFLQIDGITTDVIPDNIASDISLKVSSVRMKFKLAHIYSVLLASQLLKHLDGARPKRDKLDQSPSPRSFIVNVSVNTAQCHFLLRHEQAVCRFDSLQISSGSQESLSAEWEKCIAWVRVTGTVNRWEEAQGHRWEQFIAMHKWHIQVPLGQEQPSVAVVGESARVCIPHGFVLADLVLDASVAVKACKHLRHITTLGTYTSFPAPEAEGPKSIPKISLRIGFLCAEAADDPLESKLSLIFRAGPNAARNRADRERAFMVKVESVLGTGFASGDHDAPWQFSSKHSVSIQEARSRLDRVHVLDWNMRLDQVRGEQVEAEEEARQRFRILSDSQAIDNIPNLVEALPLSDAPPLFRVSISDLILALDKPSFPLARLPDFLLSQGQLPLETEYSLLVPLHISLSVSSLKVTLRDYPLALAHVSSPSESGTDPALLFDTDLVIGEEMGPPSSVDWVDCPIVYGESASSESVMTVAVPKTIMPVKTYANAEVRIVTPKISSFSWGVSYAPATHDLMRVIETLTSAPKDPSQPVGFWDKMRLVFHWSLRASFKGEVRYHMKGLRDPYEITDKGAGFVLSWRGNTKLLVGRDNESKELIQVISDSLHIGIPELRRFPSQQSAPFKKTCAKILSGVRFGFGFVFERACGPSCTSCKGAPFYRKCRYFQFKPHHLVKLETKDFIPMRNGSSDSFTDFRSDFIHLSISLTSSIRTLKNEPPLASSLHLTPQVFSHFYSWWGLFDSVLSLPIRFGSYFSSRAVSPKFGRHLATLKYRISVPKLHVMHGYIDDSKETWADGVTPWLGVKAMVDELQVDMHQRDQETVVIDAEATSTKATRRKPFYAAELIMKGLDLRAILTTFSEPMKSEIDITIPAHKSNYRTRADLPTADHSSPWHDSDDFVEIDWCPPANSEPPSFHILPVASCPRFTYFKRNSAISGDPNQRSKFGDEDTHRCLLGKEPSVPQVQSKLAAERVEELRATLDQADTEEKRRPQKRKISLLEHYIEALKNLDQDSPSDPSPDYQMPADSVSADEWAEFDNVYQIHGPKLFLDSAVRDIMMQYYYCSRARRGFEYHMATRAVKFIRDQAKAVSVQPEGDHKGHHTAQTAASALRKIFSGDGVKSQDKPNIQVIRSSQSSRLDPMGGWSDGVSLRKSHCCLLLKPQIVLRNREYEKDVCVVTAVQAKLQSYAIMDDSNMDDPISGKVMSRTYAVISGMQTFAPAISTPLETHYVPLEVLIDLRCESEEFERLVPQTDASFQYDKFNRLRLRNNVTSVARRSTESTDAAANHLQDQTDLIRVHIPNFTVSANDQHFQSISNIITRLLLFSNAAHKTQMDKLNTMMFTYDFDDLPSSADVITDLQQRIRVALDIEHNARNSSRNTEDEVTLELMKLRAHLVSLTEELNLIFEAIKYAQDRSDEHTDRKSALLLNATSSEISWRMLDEQRELLAKLVIQNIDYCWLSKQDSSTVNNLLVGNLQAFDGSRDALWAEIVSKYDEPHNHPLLKRGLFMTASWIVLPPVGGISIYETFELNFHPLRLQVDARVGSRIMEYLWPARKERHRAVENDDDLESDKPERDHTVFPARASLDSPRPYSMSRQNSEAVTPGDQTLAPPLRRLGASRSFTDLRSAAADNARSLSPTLQSAALPKTRSSENLRERANGRNPDLLEAGRSKSRAGSLHEESAKSGDAAEMRTRSSQKTFILVRISSLHLVLNIMKEDSFVCQDARIRTRDLEFRNQTWSFEEFVNQFIPSDMGWKSWVKMAFHQPLVPVLPVARELISKTKWIASKSGPTLPGPEPPAKTTKLLKAPQRISHESDGEDTPRASQSSQTAFQNTHWKKASRRTREPAPIMDATFTTEPGTFSGADDDDDSDHDAAVRPQNRKRMLSLFGRRTTSSRSGNSRKDRSASRPAHRRSVDTNSR</sequence>
<dbReference type="SMART" id="SM01216">
    <property type="entry name" value="Fmp27_WPPW"/>
    <property type="match status" value="1"/>
</dbReference>
<feature type="compositionally biased region" description="Polar residues" evidence="1">
    <location>
        <begin position="2592"/>
        <end position="2604"/>
    </location>
</feature>
<dbReference type="InterPro" id="IPR045167">
    <property type="entry name" value="Hobbit"/>
</dbReference>
<evidence type="ECO:0000313" key="6">
    <source>
        <dbReference type="Proteomes" id="UP001437256"/>
    </source>
</evidence>
<feature type="compositionally biased region" description="Basic and acidic residues" evidence="1">
    <location>
        <begin position="2447"/>
        <end position="2461"/>
    </location>
</feature>
<feature type="region of interest" description="Disordered" evidence="1">
    <location>
        <begin position="2555"/>
        <end position="2690"/>
    </location>
</feature>
<dbReference type="InterPro" id="IPR019415">
    <property type="entry name" value="FMP27_SW_RBG"/>
</dbReference>
<feature type="compositionally biased region" description="Low complexity" evidence="1">
    <location>
        <begin position="2659"/>
        <end position="2668"/>
    </location>
</feature>
<evidence type="ECO:0000256" key="1">
    <source>
        <dbReference type="SAM" id="MobiDB-lite"/>
    </source>
</evidence>
<feature type="domain" description="FMP27 WPPW motif-containing RBG unit" evidence="4">
    <location>
        <begin position="1574"/>
        <end position="2006"/>
    </location>
</feature>
<dbReference type="Pfam" id="PF10344">
    <property type="entry name" value="Hobbit"/>
    <property type="match status" value="2"/>
</dbReference>
<feature type="compositionally biased region" description="Basic and acidic residues" evidence="1">
    <location>
        <begin position="2581"/>
        <end position="2591"/>
    </location>
</feature>
<accession>A0ABR3ABH9</accession>
<dbReference type="EMBL" id="JBBXMP010000005">
    <property type="protein sequence ID" value="KAL0070669.1"/>
    <property type="molecule type" value="Genomic_DNA"/>
</dbReference>
<protein>
    <submittedName>
        <fullName evidence="5">Protein SABRE</fullName>
    </submittedName>
</protein>
<feature type="region of interest" description="Disordered" evidence="1">
    <location>
        <begin position="2400"/>
        <end position="2461"/>
    </location>
</feature>
<evidence type="ECO:0000259" key="4">
    <source>
        <dbReference type="SMART" id="SM01216"/>
    </source>
</evidence>
<dbReference type="InterPro" id="IPR019441">
    <property type="entry name" value="FMP27/BLTP2/Hobbit_GFWDK_RBG"/>
</dbReference>
<dbReference type="SMART" id="SM01214">
    <property type="entry name" value="Fmp27_GFWDK"/>
    <property type="match status" value="1"/>
</dbReference>
<evidence type="ECO:0000313" key="5">
    <source>
        <dbReference type="EMBL" id="KAL0070669.1"/>
    </source>
</evidence>
<dbReference type="Proteomes" id="UP001437256">
    <property type="component" value="Unassembled WGS sequence"/>
</dbReference>
<evidence type="ECO:0000259" key="2">
    <source>
        <dbReference type="SMART" id="SM01214"/>
    </source>
</evidence>
<evidence type="ECO:0000259" key="3">
    <source>
        <dbReference type="SMART" id="SM01215"/>
    </source>
</evidence>
<feature type="region of interest" description="Disordered" evidence="1">
    <location>
        <begin position="2331"/>
        <end position="2383"/>
    </location>
</feature>
<comment type="caution">
    <text evidence="5">The sequence shown here is derived from an EMBL/GenBank/DDBJ whole genome shotgun (WGS) entry which is preliminary data.</text>
</comment>
<reference evidence="5 6" key="1">
    <citation type="submission" date="2024-05" db="EMBL/GenBank/DDBJ databases">
        <title>A draft genome resource for the thread blight pathogen Marasmius tenuissimus strain MS-2.</title>
        <authorList>
            <person name="Yulfo-Soto G.E."/>
            <person name="Baruah I.K."/>
            <person name="Amoako-Attah I."/>
            <person name="Bukari Y."/>
            <person name="Meinhardt L.W."/>
            <person name="Bailey B.A."/>
            <person name="Cohen S.P."/>
        </authorList>
    </citation>
    <scope>NUCLEOTIDE SEQUENCE [LARGE SCALE GENOMIC DNA]</scope>
    <source>
        <strain evidence="5 6">MS-2</strain>
    </source>
</reference>